<dbReference type="InterPro" id="IPR046373">
    <property type="entry name" value="Acyl-CoA_Oxase/DH_mid-dom_sf"/>
</dbReference>
<keyword evidence="4 6" id="KW-0274">FAD</keyword>
<dbReference type="Gene3D" id="1.20.140.10">
    <property type="entry name" value="Butyryl-CoA Dehydrogenase, subunit A, domain 3"/>
    <property type="match status" value="1"/>
</dbReference>
<accession>A0A7R7X0V1</accession>
<keyword evidence="5 6" id="KW-0560">Oxidoreductase</keyword>
<dbReference type="GO" id="GO:0033539">
    <property type="term" value="P:fatty acid beta-oxidation using acyl-CoA dehydrogenase"/>
    <property type="evidence" value="ECO:0007669"/>
    <property type="project" value="TreeGrafter"/>
</dbReference>
<dbReference type="EMBL" id="AP024429">
    <property type="protein sequence ID" value="BCS00239.1"/>
    <property type="molecule type" value="Genomic_DNA"/>
</dbReference>
<dbReference type="GO" id="GO:0003995">
    <property type="term" value="F:acyl-CoA dehydrogenase activity"/>
    <property type="evidence" value="ECO:0007669"/>
    <property type="project" value="TreeGrafter"/>
</dbReference>
<dbReference type="RefSeq" id="XP_041544001.1">
    <property type="nucleotide sequence ID" value="XM_041690414.1"/>
</dbReference>
<dbReference type="KEGG" id="aluc:AKAW2_50580S"/>
<evidence type="ECO:0000256" key="3">
    <source>
        <dbReference type="ARBA" id="ARBA00022630"/>
    </source>
</evidence>
<comment type="cofactor">
    <cofactor evidence="1 6">
        <name>FAD</name>
        <dbReference type="ChEBI" id="CHEBI:57692"/>
    </cofactor>
</comment>
<dbReference type="InterPro" id="IPR006091">
    <property type="entry name" value="Acyl-CoA_Oxase/DH_mid-dom"/>
</dbReference>
<dbReference type="AlphaFoldDB" id="A0A7R7X0V1"/>
<name>A0A7R7X0V1_ASPKA</name>
<evidence type="ECO:0000256" key="6">
    <source>
        <dbReference type="RuleBase" id="RU362125"/>
    </source>
</evidence>
<dbReference type="Pfam" id="PF02770">
    <property type="entry name" value="Acyl-CoA_dh_M"/>
    <property type="match status" value="1"/>
</dbReference>
<dbReference type="PANTHER" id="PTHR48083:SF15">
    <property type="entry name" value="ACYL-COA DEHYDROGENASE APDG"/>
    <property type="match status" value="1"/>
</dbReference>
<dbReference type="GO" id="GO:0005737">
    <property type="term" value="C:cytoplasm"/>
    <property type="evidence" value="ECO:0007669"/>
    <property type="project" value="TreeGrafter"/>
</dbReference>
<dbReference type="GeneID" id="64961560"/>
<dbReference type="InterPro" id="IPR037069">
    <property type="entry name" value="AcylCoA_DH/ox_N_sf"/>
</dbReference>
<dbReference type="Gene3D" id="1.10.540.10">
    <property type="entry name" value="Acyl-CoA dehydrogenase/oxidase, N-terminal domain"/>
    <property type="match status" value="1"/>
</dbReference>
<evidence type="ECO:0000256" key="4">
    <source>
        <dbReference type="ARBA" id="ARBA00022827"/>
    </source>
</evidence>
<organism evidence="7 8">
    <name type="scientific">Aspergillus kawachii</name>
    <name type="common">White koji mold</name>
    <name type="synonym">Aspergillus awamori var. kawachi</name>
    <dbReference type="NCBI Taxonomy" id="1069201"/>
    <lineage>
        <taxon>Eukaryota</taxon>
        <taxon>Fungi</taxon>
        <taxon>Dikarya</taxon>
        <taxon>Ascomycota</taxon>
        <taxon>Pezizomycotina</taxon>
        <taxon>Eurotiomycetes</taxon>
        <taxon>Eurotiomycetidae</taxon>
        <taxon>Eurotiales</taxon>
        <taxon>Aspergillaceae</taxon>
        <taxon>Aspergillus</taxon>
        <taxon>Aspergillus subgen. Circumdati</taxon>
    </lineage>
</organism>
<dbReference type="InterPro" id="IPR013786">
    <property type="entry name" value="AcylCoA_DH/ox_N"/>
</dbReference>
<dbReference type="Pfam" id="PF00441">
    <property type="entry name" value="Acyl-CoA_dh_1"/>
    <property type="match status" value="1"/>
</dbReference>
<sequence>MPPCSTAPSRYLTPETLYVCTDVFLNNHYDNSKMSQLSSNPIPFSEPPYLCGLPSPYYSPGHRRFQKACHDFFWEHLHSHAAEYEKAGQVPEHVFHTFCKRNILLPNIGAPLPVDWLKRLGIADILGVKVEDWDYMYTGIYFDEMARAGMAGPGSSLNAGFNFAIPPILKYGSRQLQERFLPDILTGRKRCCIAITEPEAGSDVANITTTATKTPDGKYYLVNGAKKWITNGIWSDFATMAVRTGGPGASGLSVLLVPLKGHPGVTMRPLKVTGPITSGTTYIELDDVKVPVENLVGREGDGMRMIMTNFNHERLSIAVGVTRQARVALSTAFQYCLKREAFGKTLMDQPVVRNRLARAGAELETLGAFVEQLLYQLCHLPKEEGDRKLGGITALAKAKAGMVLNECAQCAVLLFGGAGLTQSGQGELVESILREVPAARIPGGSEDVLLDLAVRQLVKVYQAGERKLKQSKI</sequence>
<dbReference type="InterPro" id="IPR050741">
    <property type="entry name" value="Acyl-CoA_dehydrogenase"/>
</dbReference>
<comment type="similarity">
    <text evidence="2 6">Belongs to the acyl-CoA dehydrogenase family.</text>
</comment>
<reference evidence="7" key="1">
    <citation type="submission" date="2021-01" db="EMBL/GenBank/DDBJ databases">
        <authorList>
            <consortium name="Aspergillus luchuensis mut. kawachii IFO 4304 genome sequencing consortium"/>
            <person name="Kazuki M."/>
            <person name="Futagami T."/>
        </authorList>
    </citation>
    <scope>NUCLEOTIDE SEQUENCE</scope>
    <source>
        <strain evidence="7">IFO 4308</strain>
    </source>
</reference>
<protein>
    <submittedName>
        <fullName evidence="7">Uncharacterized protein</fullName>
    </submittedName>
</protein>
<dbReference type="InterPro" id="IPR009100">
    <property type="entry name" value="AcylCoA_DH/oxidase_NM_dom_sf"/>
</dbReference>
<dbReference type="OrthoDB" id="10254877at2759"/>
<dbReference type="PANTHER" id="PTHR48083">
    <property type="entry name" value="MEDIUM-CHAIN SPECIFIC ACYL-COA DEHYDROGENASE, MITOCHONDRIAL-RELATED"/>
    <property type="match status" value="1"/>
</dbReference>
<proteinExistence type="inferred from homology"/>
<dbReference type="InterPro" id="IPR036250">
    <property type="entry name" value="AcylCo_DH-like_C"/>
</dbReference>
<gene>
    <name evidence="7" type="ORF">AKAW2_50580S</name>
</gene>
<evidence type="ECO:0000256" key="5">
    <source>
        <dbReference type="ARBA" id="ARBA00023002"/>
    </source>
</evidence>
<dbReference type="SUPFAM" id="SSF47203">
    <property type="entry name" value="Acyl-CoA dehydrogenase C-terminal domain-like"/>
    <property type="match status" value="1"/>
</dbReference>
<dbReference type="Gene3D" id="2.40.110.10">
    <property type="entry name" value="Butyryl-CoA Dehydrogenase, subunit A, domain 2"/>
    <property type="match status" value="1"/>
</dbReference>
<evidence type="ECO:0000313" key="7">
    <source>
        <dbReference type="EMBL" id="BCS00239.1"/>
    </source>
</evidence>
<dbReference type="Pfam" id="PF02771">
    <property type="entry name" value="Acyl-CoA_dh_N"/>
    <property type="match status" value="1"/>
</dbReference>
<reference evidence="7" key="2">
    <citation type="submission" date="2021-02" db="EMBL/GenBank/DDBJ databases">
        <title>Aspergillus luchuensis mut. kawachii IFO 4304 genome sequence.</title>
        <authorList>
            <person name="Mori K."/>
            <person name="Kadooka C."/>
            <person name="Goto M."/>
            <person name="Futagami T."/>
        </authorList>
    </citation>
    <scope>NUCLEOTIDE SEQUENCE</scope>
    <source>
        <strain evidence="7">IFO 4308</strain>
    </source>
</reference>
<keyword evidence="8" id="KW-1185">Reference proteome</keyword>
<keyword evidence="3 6" id="KW-0285">Flavoprotein</keyword>
<dbReference type="GO" id="GO:0050660">
    <property type="term" value="F:flavin adenine dinucleotide binding"/>
    <property type="evidence" value="ECO:0007669"/>
    <property type="project" value="InterPro"/>
</dbReference>
<dbReference type="Proteomes" id="UP000661280">
    <property type="component" value="Chromosome 5"/>
</dbReference>
<evidence type="ECO:0000313" key="8">
    <source>
        <dbReference type="Proteomes" id="UP000661280"/>
    </source>
</evidence>
<dbReference type="SUPFAM" id="SSF56645">
    <property type="entry name" value="Acyl-CoA dehydrogenase NM domain-like"/>
    <property type="match status" value="1"/>
</dbReference>
<evidence type="ECO:0000256" key="2">
    <source>
        <dbReference type="ARBA" id="ARBA00009347"/>
    </source>
</evidence>
<evidence type="ECO:0000256" key="1">
    <source>
        <dbReference type="ARBA" id="ARBA00001974"/>
    </source>
</evidence>
<dbReference type="InterPro" id="IPR009075">
    <property type="entry name" value="AcylCo_DH/oxidase_C"/>
</dbReference>